<keyword evidence="2" id="KW-1185">Reference proteome</keyword>
<evidence type="ECO:0008006" key="3">
    <source>
        <dbReference type="Google" id="ProtNLM"/>
    </source>
</evidence>
<protein>
    <recommendedName>
        <fullName evidence="3">Ribbon-helix-helix protein, copG family</fullName>
    </recommendedName>
</protein>
<name>A0A1I6KU00_9FIRM</name>
<evidence type="ECO:0000313" key="1">
    <source>
        <dbReference type="EMBL" id="SFR94706.1"/>
    </source>
</evidence>
<dbReference type="Proteomes" id="UP000199659">
    <property type="component" value="Unassembled WGS sequence"/>
</dbReference>
<reference evidence="1 2" key="1">
    <citation type="submission" date="2016-10" db="EMBL/GenBank/DDBJ databases">
        <authorList>
            <person name="de Groot N.N."/>
        </authorList>
    </citation>
    <scope>NUCLEOTIDE SEQUENCE [LARGE SCALE GENOMIC DNA]</scope>
    <source>
        <strain evidence="1 2">743A</strain>
    </source>
</reference>
<dbReference type="EMBL" id="FOYZ01000010">
    <property type="protein sequence ID" value="SFR94706.1"/>
    <property type="molecule type" value="Genomic_DNA"/>
</dbReference>
<proteinExistence type="predicted"/>
<dbReference type="AlphaFoldDB" id="A0A1I6KU00"/>
<accession>A0A1I6KU00</accession>
<organism evidence="1 2">
    <name type="scientific">Anaeromicropila populeti</name>
    <dbReference type="NCBI Taxonomy" id="37658"/>
    <lineage>
        <taxon>Bacteria</taxon>
        <taxon>Bacillati</taxon>
        <taxon>Bacillota</taxon>
        <taxon>Clostridia</taxon>
        <taxon>Lachnospirales</taxon>
        <taxon>Lachnospiraceae</taxon>
        <taxon>Anaeromicropila</taxon>
    </lineage>
</organism>
<sequence>MSPRIGRPPADNPKTDKLTVRLDANCTDILDRYCKQQEVKRSEAMRQGVLLLEKSLN</sequence>
<dbReference type="STRING" id="37658.SAMN05661086_02726"/>
<gene>
    <name evidence="1" type="ORF">SAMN05661086_02726</name>
</gene>
<evidence type="ECO:0000313" key="2">
    <source>
        <dbReference type="Proteomes" id="UP000199659"/>
    </source>
</evidence>
<dbReference type="RefSeq" id="WP_177214731.1">
    <property type="nucleotide sequence ID" value="NZ_FOYZ01000010.1"/>
</dbReference>